<evidence type="ECO:0000313" key="6">
    <source>
        <dbReference type="Proteomes" id="UP000275356"/>
    </source>
</evidence>
<keyword evidence="2" id="KW-0808">Transferase</keyword>
<dbReference type="GO" id="GO:0016301">
    <property type="term" value="F:kinase activity"/>
    <property type="evidence" value="ECO:0007669"/>
    <property type="project" value="UniProtKB-KW"/>
</dbReference>
<evidence type="ECO:0000313" key="5">
    <source>
        <dbReference type="EMBL" id="ROR93968.1"/>
    </source>
</evidence>
<dbReference type="PANTHER" id="PTHR43095">
    <property type="entry name" value="SUGAR KINASE"/>
    <property type="match status" value="1"/>
</dbReference>
<reference evidence="5 6" key="1">
    <citation type="submission" date="2018-11" db="EMBL/GenBank/DDBJ databases">
        <title>Sequencing the genomes of 1000 actinobacteria strains.</title>
        <authorList>
            <person name="Klenk H.-P."/>
        </authorList>
    </citation>
    <scope>NUCLEOTIDE SEQUENCE [LARGE SCALE GENOMIC DNA]</scope>
    <source>
        <strain evidence="5 6">DSM 13521</strain>
    </source>
</reference>
<dbReference type="Pfam" id="PF00370">
    <property type="entry name" value="FGGY_N"/>
    <property type="match status" value="1"/>
</dbReference>
<evidence type="ECO:0000256" key="2">
    <source>
        <dbReference type="ARBA" id="ARBA00022679"/>
    </source>
</evidence>
<organism evidence="5 6">
    <name type="scientific">Salana multivorans</name>
    <dbReference type="NCBI Taxonomy" id="120377"/>
    <lineage>
        <taxon>Bacteria</taxon>
        <taxon>Bacillati</taxon>
        <taxon>Actinomycetota</taxon>
        <taxon>Actinomycetes</taxon>
        <taxon>Micrococcales</taxon>
        <taxon>Beutenbergiaceae</taxon>
        <taxon>Salana</taxon>
    </lineage>
</organism>
<dbReference type="Gene3D" id="3.30.420.40">
    <property type="match status" value="2"/>
</dbReference>
<dbReference type="AlphaFoldDB" id="A0A3N2D2U5"/>
<comment type="caution">
    <text evidence="5">The sequence shown here is derived from an EMBL/GenBank/DDBJ whole genome shotgun (WGS) entry which is preliminary data.</text>
</comment>
<dbReference type="EMBL" id="RKHQ01000002">
    <property type="protein sequence ID" value="ROR93968.1"/>
    <property type="molecule type" value="Genomic_DNA"/>
</dbReference>
<proteinExistence type="inferred from homology"/>
<evidence type="ECO:0000259" key="4">
    <source>
        <dbReference type="Pfam" id="PF00370"/>
    </source>
</evidence>
<dbReference type="InterPro" id="IPR018484">
    <property type="entry name" value="FGGY_N"/>
</dbReference>
<dbReference type="InterPro" id="IPR050406">
    <property type="entry name" value="FGGY_Carb_Kinase"/>
</dbReference>
<evidence type="ECO:0000256" key="3">
    <source>
        <dbReference type="ARBA" id="ARBA00022777"/>
    </source>
</evidence>
<sequence>MNEDVLVGVDIGSSRVKAAAYRRDGTLAAIADAPTPVVTHAEGDDFPVLEMLAAAAGAVRGLRLPPASIVGLAVTSMGEVGTVLADDGLRDVVFPSWYDGRGVDVVDHLELTWGARELRDRTGRHARLVSTVAKLGSVPSVPAGTFVGVAGAFVWQLTGEAWQEASLAASSGVYDVVRRTYLDDVWASAGLAHVALPPVRRPGAWSPASTDLATELGLAPGAPVVIAGHDHPVASLGAGARPGEVVDSIGTGEAVIAVVRPDLAADPDHLPSLLDLDPYLSVEMWPSTGEQLVVWERMRPGLAMRTFLDRADLDRTTLDATAPAPRAPRRVDEEVSLALEAGRAVDLAYDATAWGELTDYYVLLAQRGELLVRRVTGADGATVLTGGGLRSPRWRAAKAELATTGVDVSTVTETATRGCAAMVGVASGWWEQAEAMPGTGRVHVRPGAVDAMDRAAQVLGG</sequence>
<name>A0A3N2D2U5_9MICO</name>
<dbReference type="InterPro" id="IPR043129">
    <property type="entry name" value="ATPase_NBD"/>
</dbReference>
<keyword evidence="3 5" id="KW-0418">Kinase</keyword>
<comment type="similarity">
    <text evidence="1">Belongs to the FGGY kinase family.</text>
</comment>
<feature type="domain" description="Carbohydrate kinase FGGY N-terminal" evidence="4">
    <location>
        <begin position="6"/>
        <end position="237"/>
    </location>
</feature>
<keyword evidence="6" id="KW-1185">Reference proteome</keyword>
<gene>
    <name evidence="5" type="ORF">EDD28_3397</name>
</gene>
<dbReference type="Proteomes" id="UP000275356">
    <property type="component" value="Unassembled WGS sequence"/>
</dbReference>
<dbReference type="GO" id="GO:0005975">
    <property type="term" value="P:carbohydrate metabolic process"/>
    <property type="evidence" value="ECO:0007669"/>
    <property type="project" value="InterPro"/>
</dbReference>
<accession>A0A3N2D2U5</accession>
<evidence type="ECO:0000256" key="1">
    <source>
        <dbReference type="ARBA" id="ARBA00009156"/>
    </source>
</evidence>
<dbReference type="SUPFAM" id="SSF53067">
    <property type="entry name" value="Actin-like ATPase domain"/>
    <property type="match status" value="2"/>
</dbReference>
<dbReference type="RefSeq" id="WP_170169533.1">
    <property type="nucleotide sequence ID" value="NZ_RKHQ01000002.1"/>
</dbReference>
<protein>
    <submittedName>
        <fullName evidence="5">Sugar (Pentulose or hexulose) kinase</fullName>
    </submittedName>
</protein>